<keyword evidence="2" id="KW-1185">Reference proteome</keyword>
<organism evidence="1 2">
    <name type="scientific">Eumeta variegata</name>
    <name type="common">Bagworm moth</name>
    <name type="synonym">Eumeta japonica</name>
    <dbReference type="NCBI Taxonomy" id="151549"/>
    <lineage>
        <taxon>Eukaryota</taxon>
        <taxon>Metazoa</taxon>
        <taxon>Ecdysozoa</taxon>
        <taxon>Arthropoda</taxon>
        <taxon>Hexapoda</taxon>
        <taxon>Insecta</taxon>
        <taxon>Pterygota</taxon>
        <taxon>Neoptera</taxon>
        <taxon>Endopterygota</taxon>
        <taxon>Lepidoptera</taxon>
        <taxon>Glossata</taxon>
        <taxon>Ditrysia</taxon>
        <taxon>Tineoidea</taxon>
        <taxon>Psychidae</taxon>
        <taxon>Oiketicinae</taxon>
        <taxon>Eumeta</taxon>
    </lineage>
</organism>
<evidence type="ECO:0000313" key="1">
    <source>
        <dbReference type="EMBL" id="GBP28557.1"/>
    </source>
</evidence>
<sequence length="145" mass="16226">MLNEEFPLSLPVINYGASVRARRALQYPQKSLNHFAQRNLFKKLILYPHPSPTRPSCSCWKSSNALPNATLLLKQAKSACRPQLFHEAQEDRRLQSVPVGCAKDLRPRQFQTSGFSPCLAPLLPALVSLRIFAGSSAVFTHARLQ</sequence>
<gene>
    <name evidence="1" type="ORF">EVAR_23022_1</name>
</gene>
<dbReference type="AlphaFoldDB" id="A0A4C1URB0"/>
<accession>A0A4C1URB0</accession>
<protein>
    <submittedName>
        <fullName evidence="1">Uncharacterized protein</fullName>
    </submittedName>
</protein>
<name>A0A4C1URB0_EUMVA</name>
<dbReference type="EMBL" id="BGZK01000208">
    <property type="protein sequence ID" value="GBP28557.1"/>
    <property type="molecule type" value="Genomic_DNA"/>
</dbReference>
<comment type="caution">
    <text evidence="1">The sequence shown here is derived from an EMBL/GenBank/DDBJ whole genome shotgun (WGS) entry which is preliminary data.</text>
</comment>
<dbReference type="Proteomes" id="UP000299102">
    <property type="component" value="Unassembled WGS sequence"/>
</dbReference>
<proteinExistence type="predicted"/>
<evidence type="ECO:0000313" key="2">
    <source>
        <dbReference type="Proteomes" id="UP000299102"/>
    </source>
</evidence>
<reference evidence="1 2" key="1">
    <citation type="journal article" date="2019" name="Commun. Biol.">
        <title>The bagworm genome reveals a unique fibroin gene that provides high tensile strength.</title>
        <authorList>
            <person name="Kono N."/>
            <person name="Nakamura H."/>
            <person name="Ohtoshi R."/>
            <person name="Tomita M."/>
            <person name="Numata K."/>
            <person name="Arakawa K."/>
        </authorList>
    </citation>
    <scope>NUCLEOTIDE SEQUENCE [LARGE SCALE GENOMIC DNA]</scope>
</reference>